<evidence type="ECO:0000256" key="2">
    <source>
        <dbReference type="ARBA" id="ARBA00022670"/>
    </source>
</evidence>
<dbReference type="InterPro" id="IPR052062">
    <property type="entry name" value="Murein_DD/LD_carboxypeptidase"/>
</dbReference>
<reference evidence="7" key="2">
    <citation type="submission" date="2021-04" db="EMBL/GenBank/DDBJ databases">
        <authorList>
            <person name="Gilroy R."/>
        </authorList>
    </citation>
    <scope>NUCLEOTIDE SEQUENCE</scope>
    <source>
        <strain evidence="7">G4-2901</strain>
    </source>
</reference>
<dbReference type="AlphaFoldDB" id="A0A948T9J7"/>
<evidence type="ECO:0000313" key="7">
    <source>
        <dbReference type="EMBL" id="MBU3836965.1"/>
    </source>
</evidence>
<evidence type="ECO:0000256" key="1">
    <source>
        <dbReference type="ARBA" id="ARBA00007074"/>
    </source>
</evidence>
<keyword evidence="3" id="KW-0732">Signal</keyword>
<dbReference type="InterPro" id="IPR038765">
    <property type="entry name" value="Papain-like_cys_pep_sf"/>
</dbReference>
<accession>A0A948T9J7</accession>
<evidence type="ECO:0000256" key="5">
    <source>
        <dbReference type="ARBA" id="ARBA00022807"/>
    </source>
</evidence>
<proteinExistence type="inferred from homology"/>
<dbReference type="PROSITE" id="PS51935">
    <property type="entry name" value="NLPC_P60"/>
    <property type="match status" value="1"/>
</dbReference>
<evidence type="ECO:0000313" key="8">
    <source>
        <dbReference type="Proteomes" id="UP000783796"/>
    </source>
</evidence>
<name>A0A948T9J7_9BACT</name>
<gene>
    <name evidence="7" type="ORF">H9777_01290</name>
</gene>
<evidence type="ECO:0000256" key="4">
    <source>
        <dbReference type="ARBA" id="ARBA00022801"/>
    </source>
</evidence>
<dbReference type="InterPro" id="IPR000064">
    <property type="entry name" value="NLP_P60_dom"/>
</dbReference>
<keyword evidence="4" id="KW-0378">Hydrolase</keyword>
<dbReference type="PANTHER" id="PTHR47360:SF1">
    <property type="entry name" value="ENDOPEPTIDASE NLPC-RELATED"/>
    <property type="match status" value="1"/>
</dbReference>
<evidence type="ECO:0000256" key="3">
    <source>
        <dbReference type="ARBA" id="ARBA00022729"/>
    </source>
</evidence>
<keyword evidence="2" id="KW-0645">Protease</keyword>
<dbReference type="Proteomes" id="UP000783796">
    <property type="component" value="Unassembled WGS sequence"/>
</dbReference>
<dbReference type="GO" id="GO:0008234">
    <property type="term" value="F:cysteine-type peptidase activity"/>
    <property type="evidence" value="ECO:0007669"/>
    <property type="project" value="UniProtKB-KW"/>
</dbReference>
<sequence>MTTVSYHKIIRWLAVCVAAIALSSCGTRRMSYDFRDLAVAAIRLDMDIEMKDNHKLYLEAADWIGTPYRYGGTTKKGVDCSGLTSAIYRKVYGKKLSRSSEEQRDRDCKRVLKRNLKEGDLVFFHNGKKKRKASHVGIYLKDGKFVHASTSVGVVVSSLNERYYDKHWLQGGRVK</sequence>
<dbReference type="Gene3D" id="3.90.1720.10">
    <property type="entry name" value="endopeptidase domain like (from Nostoc punctiforme)"/>
    <property type="match status" value="1"/>
</dbReference>
<keyword evidence="5" id="KW-0788">Thiol protease</keyword>
<dbReference type="GO" id="GO:0006508">
    <property type="term" value="P:proteolysis"/>
    <property type="evidence" value="ECO:0007669"/>
    <property type="project" value="UniProtKB-KW"/>
</dbReference>
<dbReference type="SUPFAM" id="SSF54001">
    <property type="entry name" value="Cysteine proteinases"/>
    <property type="match status" value="1"/>
</dbReference>
<dbReference type="Pfam" id="PF00877">
    <property type="entry name" value="NLPC_P60"/>
    <property type="match status" value="1"/>
</dbReference>
<evidence type="ECO:0000259" key="6">
    <source>
        <dbReference type="PROSITE" id="PS51935"/>
    </source>
</evidence>
<comment type="caution">
    <text evidence="7">The sequence shown here is derived from an EMBL/GenBank/DDBJ whole genome shotgun (WGS) entry which is preliminary data.</text>
</comment>
<feature type="domain" description="NlpC/P60" evidence="6">
    <location>
        <begin position="50"/>
        <end position="175"/>
    </location>
</feature>
<comment type="similarity">
    <text evidence="1">Belongs to the peptidase C40 family.</text>
</comment>
<protein>
    <submittedName>
        <fullName evidence="7">C40 family peptidase</fullName>
    </submittedName>
</protein>
<dbReference type="EMBL" id="JAHLFW010000009">
    <property type="protein sequence ID" value="MBU3836965.1"/>
    <property type="molecule type" value="Genomic_DNA"/>
</dbReference>
<dbReference type="PANTHER" id="PTHR47360">
    <property type="entry name" value="MUREIN DD-ENDOPEPTIDASE MEPS/MUREIN LD-CARBOXYPEPTIDASE"/>
    <property type="match status" value="1"/>
</dbReference>
<reference evidence="7" key="1">
    <citation type="journal article" date="2021" name="PeerJ">
        <title>Extensive microbial diversity within the chicken gut microbiome revealed by metagenomics and culture.</title>
        <authorList>
            <person name="Gilroy R."/>
            <person name="Ravi A."/>
            <person name="Getino M."/>
            <person name="Pursley I."/>
            <person name="Horton D.L."/>
            <person name="Alikhan N.F."/>
            <person name="Baker D."/>
            <person name="Gharbi K."/>
            <person name="Hall N."/>
            <person name="Watson M."/>
            <person name="Adriaenssens E.M."/>
            <person name="Foster-Nyarko E."/>
            <person name="Jarju S."/>
            <person name="Secka A."/>
            <person name="Antonio M."/>
            <person name="Oren A."/>
            <person name="Chaudhuri R.R."/>
            <person name="La Ragione R."/>
            <person name="Hildebrand F."/>
            <person name="Pallen M.J."/>
        </authorList>
    </citation>
    <scope>NUCLEOTIDE SEQUENCE</scope>
    <source>
        <strain evidence="7">G4-2901</strain>
    </source>
</reference>
<organism evidence="7 8">
    <name type="scientific">Candidatus Phocaeicola faecigallinarum</name>
    <dbReference type="NCBI Taxonomy" id="2838732"/>
    <lineage>
        <taxon>Bacteria</taxon>
        <taxon>Pseudomonadati</taxon>
        <taxon>Bacteroidota</taxon>
        <taxon>Bacteroidia</taxon>
        <taxon>Bacteroidales</taxon>
        <taxon>Bacteroidaceae</taxon>
        <taxon>Phocaeicola</taxon>
    </lineage>
</organism>